<evidence type="ECO:0000256" key="4">
    <source>
        <dbReference type="PIRSR" id="PIRSR005211-1"/>
    </source>
</evidence>
<reference evidence="6" key="1">
    <citation type="journal article" date="2020" name="mSystems">
        <title>Genome- and Community-Level Interaction Insights into Carbon Utilization and Element Cycling Functions of Hydrothermarchaeota in Hydrothermal Sediment.</title>
        <authorList>
            <person name="Zhou Z."/>
            <person name="Liu Y."/>
            <person name="Xu W."/>
            <person name="Pan J."/>
            <person name="Luo Z.H."/>
            <person name="Li M."/>
        </authorList>
    </citation>
    <scope>NUCLEOTIDE SEQUENCE [LARGE SCALE GENOMIC DNA]</scope>
    <source>
        <strain evidence="6">HyVt-493</strain>
    </source>
</reference>
<feature type="active site" description="Charge relay system" evidence="4">
    <location>
        <position position="296"/>
    </location>
</feature>
<dbReference type="Gene3D" id="3.40.50.1820">
    <property type="entry name" value="alpha/beta hydrolase"/>
    <property type="match status" value="1"/>
</dbReference>
<dbReference type="AlphaFoldDB" id="A0A7V2T4J9"/>
<dbReference type="PANTHER" id="PTHR10794">
    <property type="entry name" value="ABHYDROLASE DOMAIN-CONTAINING PROTEIN"/>
    <property type="match status" value="1"/>
</dbReference>
<proteinExistence type="inferred from homology"/>
<sequence>MPITKSNFKPAWWLPNAHLQTLWSTFFRKSPALTLNNLRLTLNDGDFIDLSVSQNITGKINNKPIVLILHGLEGSLSSPYAKTLIKSLVDAGYGVYFMHFRGCSDEHNNLPRSYHSGETEDLQFVVHYLTQKHQRKLRAVIGFSLGGNVLLKWLGEQKNEAGTESAIAISVPFQLSDAAKRMNQGFSKLYQHHLISRLQKKYTDKFRTIPSPLLVDVKNLKTFYDFDQQVTAPLHGFKGTDDYYQRCSSRQFVKNITLPTLILHAEDDPFMYPHTAPTTKELPDNVELELSKSGGHVGFIGGKFPWQALYWIDKRVINWLK</sequence>
<gene>
    <name evidence="6" type="ORF">ENJ51_10640</name>
</gene>
<comment type="caution">
    <text evidence="6">The sequence shown here is derived from an EMBL/GenBank/DDBJ whole genome shotgun (WGS) entry which is preliminary data.</text>
</comment>
<evidence type="ECO:0000259" key="5">
    <source>
        <dbReference type="Pfam" id="PF00561"/>
    </source>
</evidence>
<evidence type="ECO:0000313" key="6">
    <source>
        <dbReference type="EMBL" id="HFC93253.1"/>
    </source>
</evidence>
<protein>
    <submittedName>
        <fullName evidence="6">Hydrolase</fullName>
    </submittedName>
</protein>
<dbReference type="InterPro" id="IPR050960">
    <property type="entry name" value="AB_hydrolase_4_sf"/>
</dbReference>
<keyword evidence="3 6" id="KW-0378">Hydrolase</keyword>
<dbReference type="InterPro" id="IPR012020">
    <property type="entry name" value="ABHD4"/>
</dbReference>
<comment type="similarity">
    <text evidence="1">Belongs to the AB hydrolase superfamily. AB hydrolase 4 family.</text>
</comment>
<evidence type="ECO:0000256" key="1">
    <source>
        <dbReference type="ARBA" id="ARBA00010884"/>
    </source>
</evidence>
<dbReference type="PIRSF" id="PIRSF005211">
    <property type="entry name" value="Ab_hydro_YheT"/>
    <property type="match status" value="1"/>
</dbReference>
<dbReference type="InterPro" id="IPR029058">
    <property type="entry name" value="AB_hydrolase_fold"/>
</dbReference>
<evidence type="ECO:0000256" key="2">
    <source>
        <dbReference type="ARBA" id="ARBA00022487"/>
    </source>
</evidence>
<name>A0A7V2T4J9_LEUMU</name>
<feature type="domain" description="AB hydrolase-1" evidence="5">
    <location>
        <begin position="64"/>
        <end position="301"/>
    </location>
</feature>
<dbReference type="InterPro" id="IPR000952">
    <property type="entry name" value="AB_hydrolase_4_CS"/>
</dbReference>
<dbReference type="EMBL" id="DRMS01000400">
    <property type="protein sequence ID" value="HFC93253.1"/>
    <property type="molecule type" value="Genomic_DNA"/>
</dbReference>
<dbReference type="GO" id="GO:0047372">
    <property type="term" value="F:monoacylglycerol lipase activity"/>
    <property type="evidence" value="ECO:0007669"/>
    <property type="project" value="TreeGrafter"/>
</dbReference>
<dbReference type="PROSITE" id="PS01133">
    <property type="entry name" value="UPF0017"/>
    <property type="match status" value="1"/>
</dbReference>
<dbReference type="GO" id="GO:0034338">
    <property type="term" value="F:short-chain carboxylesterase activity"/>
    <property type="evidence" value="ECO:0007669"/>
    <property type="project" value="TreeGrafter"/>
</dbReference>
<dbReference type="Pfam" id="PF00561">
    <property type="entry name" value="Abhydrolase_1"/>
    <property type="match status" value="1"/>
</dbReference>
<keyword evidence="2" id="KW-0719">Serine esterase</keyword>
<dbReference type="NCBIfam" id="NF008218">
    <property type="entry name" value="PRK10985.1"/>
    <property type="match status" value="1"/>
</dbReference>
<dbReference type="Proteomes" id="UP000885750">
    <property type="component" value="Unassembled WGS sequence"/>
</dbReference>
<evidence type="ECO:0000256" key="3">
    <source>
        <dbReference type="ARBA" id="ARBA00022801"/>
    </source>
</evidence>
<feature type="active site" description="Charge relay system" evidence="4">
    <location>
        <position position="268"/>
    </location>
</feature>
<dbReference type="InterPro" id="IPR000073">
    <property type="entry name" value="AB_hydrolase_1"/>
</dbReference>
<dbReference type="PANTHER" id="PTHR10794:SF94">
    <property type="entry name" value="ESTERASE YHET-RELATED"/>
    <property type="match status" value="1"/>
</dbReference>
<organism evidence="6">
    <name type="scientific">Leucothrix mucor</name>
    <dbReference type="NCBI Taxonomy" id="45248"/>
    <lineage>
        <taxon>Bacteria</taxon>
        <taxon>Pseudomonadati</taxon>
        <taxon>Pseudomonadota</taxon>
        <taxon>Gammaproteobacteria</taxon>
        <taxon>Thiotrichales</taxon>
        <taxon>Thiotrichaceae</taxon>
        <taxon>Leucothrix</taxon>
    </lineage>
</organism>
<dbReference type="SUPFAM" id="SSF53474">
    <property type="entry name" value="alpha/beta-Hydrolases"/>
    <property type="match status" value="1"/>
</dbReference>
<feature type="active site" description="Charge relay system" evidence="4">
    <location>
        <position position="144"/>
    </location>
</feature>
<accession>A0A7V2T4J9</accession>